<evidence type="ECO:0000256" key="4">
    <source>
        <dbReference type="ARBA" id="ARBA00022729"/>
    </source>
</evidence>
<dbReference type="NCBIfam" id="NF037995">
    <property type="entry name" value="TRAP_S1"/>
    <property type="match status" value="1"/>
</dbReference>
<dbReference type="OrthoDB" id="8673861at2"/>
<protein>
    <submittedName>
        <fullName evidence="7">2,3-diketo-L-gulonate-binding periplasmic protein YiaO</fullName>
    </submittedName>
</protein>
<gene>
    <name evidence="7" type="primary">yiaO_2</name>
    <name evidence="7" type="ORF">ROTO_09140</name>
</gene>
<dbReference type="Gene3D" id="3.40.190.170">
    <property type="entry name" value="Bacterial extracellular solute-binding protein, family 7"/>
    <property type="match status" value="1"/>
</dbReference>
<comment type="similarity">
    <text evidence="2">Belongs to the bacterial solute-binding protein 7 family.</text>
</comment>
<dbReference type="CDD" id="cd13603">
    <property type="entry name" value="PBP2_TRAP_Siap_TeaA_like"/>
    <property type="match status" value="1"/>
</dbReference>
<dbReference type="AlphaFoldDB" id="A0A0L6CXV1"/>
<keyword evidence="5" id="KW-0574">Periplasm</keyword>
<dbReference type="PANTHER" id="PTHR33376:SF4">
    <property type="entry name" value="SIALIC ACID-BINDING PERIPLASMIC PROTEIN SIAP"/>
    <property type="match status" value="1"/>
</dbReference>
<evidence type="ECO:0000256" key="6">
    <source>
        <dbReference type="SAM" id="SignalP"/>
    </source>
</evidence>
<evidence type="ECO:0000313" key="8">
    <source>
        <dbReference type="Proteomes" id="UP000037046"/>
    </source>
</evidence>
<evidence type="ECO:0000256" key="1">
    <source>
        <dbReference type="ARBA" id="ARBA00004418"/>
    </source>
</evidence>
<dbReference type="EMBL" id="LGVV01000007">
    <property type="protein sequence ID" value="KNX42612.1"/>
    <property type="molecule type" value="Genomic_DNA"/>
</dbReference>
<dbReference type="NCBIfam" id="TIGR00787">
    <property type="entry name" value="dctP"/>
    <property type="match status" value="1"/>
</dbReference>
<dbReference type="Pfam" id="PF03480">
    <property type="entry name" value="DctP"/>
    <property type="match status" value="1"/>
</dbReference>
<dbReference type="InterPro" id="IPR018389">
    <property type="entry name" value="DctP_fam"/>
</dbReference>
<dbReference type="PATRIC" id="fig|74031.6.peg.937"/>
<comment type="caution">
    <text evidence="7">The sequence shown here is derived from an EMBL/GenBank/DDBJ whole genome shotgun (WGS) entry which is preliminary data.</text>
</comment>
<name>A0A0L6CXV1_9RHOB</name>
<proteinExistence type="inferred from homology"/>
<dbReference type="PANTHER" id="PTHR33376">
    <property type="match status" value="1"/>
</dbReference>
<feature type="signal peptide" evidence="6">
    <location>
        <begin position="1"/>
        <end position="20"/>
    </location>
</feature>
<dbReference type="PIRSF" id="PIRSF006470">
    <property type="entry name" value="DctB"/>
    <property type="match status" value="1"/>
</dbReference>
<evidence type="ECO:0000256" key="5">
    <source>
        <dbReference type="ARBA" id="ARBA00022764"/>
    </source>
</evidence>
<accession>A0A0L6CXV1</accession>
<evidence type="ECO:0000313" key="7">
    <source>
        <dbReference type="EMBL" id="KNX42612.1"/>
    </source>
</evidence>
<dbReference type="GO" id="GO:0030288">
    <property type="term" value="C:outer membrane-bounded periplasmic space"/>
    <property type="evidence" value="ECO:0007669"/>
    <property type="project" value="InterPro"/>
</dbReference>
<keyword evidence="4 6" id="KW-0732">Signal</keyword>
<reference evidence="8" key="1">
    <citation type="submission" date="2015-07" db="EMBL/GenBank/DDBJ databases">
        <title>Draft Genome Sequence of Roseovarius tolerans EL-164, a producer of N-Acylated Alanine Methyl Esters (NAMEs).</title>
        <authorList>
            <person name="Voget S."/>
            <person name="Bruns H."/>
            <person name="Wagner-Doebler I."/>
            <person name="Schulz S."/>
            <person name="Daniel R."/>
        </authorList>
    </citation>
    <scope>NUCLEOTIDE SEQUENCE [LARGE SCALE GENOMIC DNA]</scope>
    <source>
        <strain evidence="8">EL-164</strain>
    </source>
</reference>
<organism evidence="7 8">
    <name type="scientific">Roseovarius tolerans</name>
    <dbReference type="NCBI Taxonomy" id="74031"/>
    <lineage>
        <taxon>Bacteria</taxon>
        <taxon>Pseudomonadati</taxon>
        <taxon>Pseudomonadota</taxon>
        <taxon>Alphaproteobacteria</taxon>
        <taxon>Rhodobacterales</taxon>
        <taxon>Roseobacteraceae</taxon>
        <taxon>Roseovarius</taxon>
    </lineage>
</organism>
<evidence type="ECO:0000256" key="2">
    <source>
        <dbReference type="ARBA" id="ARBA00009023"/>
    </source>
</evidence>
<keyword evidence="3" id="KW-0813">Transport</keyword>
<dbReference type="InterPro" id="IPR004682">
    <property type="entry name" value="TRAP_DctP"/>
</dbReference>
<dbReference type="Proteomes" id="UP000037046">
    <property type="component" value="Unassembled WGS sequence"/>
</dbReference>
<evidence type="ECO:0000256" key="3">
    <source>
        <dbReference type="ARBA" id="ARBA00022448"/>
    </source>
</evidence>
<feature type="chain" id="PRO_5005563234" evidence="6">
    <location>
        <begin position="21"/>
        <end position="324"/>
    </location>
</feature>
<dbReference type="SUPFAM" id="SSF53850">
    <property type="entry name" value="Periplasmic binding protein-like II"/>
    <property type="match status" value="1"/>
</dbReference>
<dbReference type="STRING" id="74031.SAMN04488077_101148"/>
<dbReference type="GO" id="GO:0055085">
    <property type="term" value="P:transmembrane transport"/>
    <property type="evidence" value="ECO:0007669"/>
    <property type="project" value="InterPro"/>
</dbReference>
<keyword evidence="8" id="KW-1185">Reference proteome</keyword>
<sequence length="324" mass="35010">MKKTLIAAVVASFAAVPATAADTTLKFGHVGAPGSLFEATVNHYAACVGDKSGGSVEVQTFGSSQLGKDKELLQKLKLGQVDFALPSSVMSSVDSVFGIFEMPYIIKDRDHMRRVQDAMMDTFQGAANDNGYHIVGLAENGFRNITNNIRPINTPEDLQGVKLRTPNGEWRVKMFKQYGANPTPMAFSDVFTALQTGVIDGQENPYAQIASAKFQEVQKYLSITGHVYTPAYILASEKHFGKHSEEVQAMLSDCAAETQTFTYEKAAELETELLGVIKDAGVEVNEADKDAFISASKPIYEAFAAEVDGGQEMIDKVLALGNAS</sequence>
<comment type="subcellular location">
    <subcellularLocation>
        <location evidence="1">Periplasm</location>
    </subcellularLocation>
</comment>
<dbReference type="InterPro" id="IPR038404">
    <property type="entry name" value="TRAP_DctP_sf"/>
</dbReference>
<dbReference type="RefSeq" id="WP_050661846.1">
    <property type="nucleotide sequence ID" value="NZ_CP118494.1"/>
</dbReference>